<name>A0A087GDH0_ARAAL</name>
<gene>
    <name evidence="1" type="ordered locus">AALP_Aa8g447500</name>
</gene>
<evidence type="ECO:0000313" key="1">
    <source>
        <dbReference type="EMBL" id="KFK27922.1"/>
    </source>
</evidence>
<protein>
    <submittedName>
        <fullName evidence="1">Uncharacterized protein</fullName>
    </submittedName>
</protein>
<accession>A0A087GDH0</accession>
<evidence type="ECO:0000313" key="2">
    <source>
        <dbReference type="Proteomes" id="UP000029120"/>
    </source>
</evidence>
<dbReference type="EMBL" id="CM002876">
    <property type="protein sequence ID" value="KFK27922.1"/>
    <property type="molecule type" value="Genomic_DNA"/>
</dbReference>
<dbReference type="Gramene" id="KFK27922">
    <property type="protein sequence ID" value="KFK27922"/>
    <property type="gene ID" value="AALP_AA8G447500"/>
</dbReference>
<organism evidence="1 2">
    <name type="scientific">Arabis alpina</name>
    <name type="common">Alpine rock-cress</name>
    <dbReference type="NCBI Taxonomy" id="50452"/>
    <lineage>
        <taxon>Eukaryota</taxon>
        <taxon>Viridiplantae</taxon>
        <taxon>Streptophyta</taxon>
        <taxon>Embryophyta</taxon>
        <taxon>Tracheophyta</taxon>
        <taxon>Spermatophyta</taxon>
        <taxon>Magnoliopsida</taxon>
        <taxon>eudicotyledons</taxon>
        <taxon>Gunneridae</taxon>
        <taxon>Pentapetalae</taxon>
        <taxon>rosids</taxon>
        <taxon>malvids</taxon>
        <taxon>Brassicales</taxon>
        <taxon>Brassicaceae</taxon>
        <taxon>Arabideae</taxon>
        <taxon>Arabis</taxon>
    </lineage>
</organism>
<dbReference type="Proteomes" id="UP000029120">
    <property type="component" value="Chromosome 8"/>
</dbReference>
<sequence length="99" mass="11214">MLPVHIHHYSTWILRVFCVRDPNKSCSHSDKPDAKSRVTMVPSAVAVSSSARLAMFRNTSSRVARPSWMSEIPNSDSLFCSSSKNPCSWRNTMMNIIDR</sequence>
<proteinExistence type="predicted"/>
<keyword evidence="2" id="KW-1185">Reference proteome</keyword>
<reference evidence="2" key="1">
    <citation type="journal article" date="2015" name="Nat. Plants">
        <title>Genome expansion of Arabis alpina linked with retrotransposition and reduced symmetric DNA methylation.</title>
        <authorList>
            <person name="Willing E.M."/>
            <person name="Rawat V."/>
            <person name="Mandakova T."/>
            <person name="Maumus F."/>
            <person name="James G.V."/>
            <person name="Nordstroem K.J."/>
            <person name="Becker C."/>
            <person name="Warthmann N."/>
            <person name="Chica C."/>
            <person name="Szarzynska B."/>
            <person name="Zytnicki M."/>
            <person name="Albani M.C."/>
            <person name="Kiefer C."/>
            <person name="Bergonzi S."/>
            <person name="Castaings L."/>
            <person name="Mateos J.L."/>
            <person name="Berns M.C."/>
            <person name="Bujdoso N."/>
            <person name="Piofczyk T."/>
            <person name="de Lorenzo L."/>
            <person name="Barrero-Sicilia C."/>
            <person name="Mateos I."/>
            <person name="Piednoel M."/>
            <person name="Hagmann J."/>
            <person name="Chen-Min-Tao R."/>
            <person name="Iglesias-Fernandez R."/>
            <person name="Schuster S.C."/>
            <person name="Alonso-Blanco C."/>
            <person name="Roudier F."/>
            <person name="Carbonero P."/>
            <person name="Paz-Ares J."/>
            <person name="Davis S.J."/>
            <person name="Pecinka A."/>
            <person name="Quesneville H."/>
            <person name="Colot V."/>
            <person name="Lysak M.A."/>
            <person name="Weigel D."/>
            <person name="Coupland G."/>
            <person name="Schneeberger K."/>
        </authorList>
    </citation>
    <scope>NUCLEOTIDE SEQUENCE [LARGE SCALE GENOMIC DNA]</scope>
    <source>
        <strain evidence="2">cv. Pajares</strain>
    </source>
</reference>
<dbReference type="AlphaFoldDB" id="A0A087GDH0"/>